<organism evidence="11 12">
    <name type="scientific">Catenuloplanes niger</name>
    <dbReference type="NCBI Taxonomy" id="587534"/>
    <lineage>
        <taxon>Bacteria</taxon>
        <taxon>Bacillati</taxon>
        <taxon>Actinomycetota</taxon>
        <taxon>Actinomycetes</taxon>
        <taxon>Micromonosporales</taxon>
        <taxon>Micromonosporaceae</taxon>
        <taxon>Catenuloplanes</taxon>
    </lineage>
</organism>
<keyword evidence="3" id="KW-0813">Transport</keyword>
<dbReference type="Proteomes" id="UP001183629">
    <property type="component" value="Unassembled WGS sequence"/>
</dbReference>
<dbReference type="AlphaFoldDB" id="A0AAE4A2Q3"/>
<dbReference type="GO" id="GO:0005524">
    <property type="term" value="F:ATP binding"/>
    <property type="evidence" value="ECO:0007669"/>
    <property type="project" value="UniProtKB-KW"/>
</dbReference>
<evidence type="ECO:0000256" key="3">
    <source>
        <dbReference type="ARBA" id="ARBA00022448"/>
    </source>
</evidence>
<evidence type="ECO:0000313" key="12">
    <source>
        <dbReference type="Proteomes" id="UP001183629"/>
    </source>
</evidence>
<protein>
    <submittedName>
        <fullName evidence="11">ABC-type glutathione transport system ATPase component</fullName>
    </submittedName>
</protein>
<dbReference type="Pfam" id="PF00005">
    <property type="entry name" value="ABC_tran"/>
    <property type="match status" value="1"/>
</dbReference>
<comment type="subcellular location">
    <subcellularLocation>
        <location evidence="1">Cell membrane</location>
        <topology evidence="1">Peripheral membrane protein</topology>
    </subcellularLocation>
</comment>
<keyword evidence="4" id="KW-1003">Cell membrane</keyword>
<keyword evidence="8" id="KW-1278">Translocase</keyword>
<dbReference type="PANTHER" id="PTHR43297:SF14">
    <property type="entry name" value="ATPASE AAA-TYPE CORE DOMAIN-CONTAINING PROTEIN"/>
    <property type="match status" value="1"/>
</dbReference>
<evidence type="ECO:0000256" key="2">
    <source>
        <dbReference type="ARBA" id="ARBA00005417"/>
    </source>
</evidence>
<dbReference type="InterPro" id="IPR027417">
    <property type="entry name" value="P-loop_NTPase"/>
</dbReference>
<evidence type="ECO:0000256" key="1">
    <source>
        <dbReference type="ARBA" id="ARBA00004202"/>
    </source>
</evidence>
<evidence type="ECO:0000256" key="7">
    <source>
        <dbReference type="ARBA" id="ARBA00022840"/>
    </source>
</evidence>
<dbReference type="InterPro" id="IPR003593">
    <property type="entry name" value="AAA+_ATPase"/>
</dbReference>
<keyword evidence="9" id="KW-0472">Membrane</keyword>
<dbReference type="InterPro" id="IPR003439">
    <property type="entry name" value="ABC_transporter-like_ATP-bd"/>
</dbReference>
<evidence type="ECO:0000256" key="9">
    <source>
        <dbReference type="ARBA" id="ARBA00023136"/>
    </source>
</evidence>
<evidence type="ECO:0000256" key="4">
    <source>
        <dbReference type="ARBA" id="ARBA00022475"/>
    </source>
</evidence>
<sequence length="265" mass="27520">MSIGDARNGLVLSVRQVTVAGGGDRPALCEVSFDLPAGAVLGVAGEPGSGRSTLTRVLTGDHVEHTGTVTLRPRDDGPEIVLRADTPRPSRAERLAAASPRVLDAADPVLTPRQRHADVLVIDDAPASSAAALARLRDRYGFAIVVTCTDPAALRGVADEVAVLYGGRIVEHGRAEDVWAGPHHPHTIDLFAGARSGATPASEPGCPYRARCAYRMGVCDDTDPALDLVTVGDGGTTMTACLQYDRDVPDPALLAASGRVVVPQG</sequence>
<accession>A0AAE4A2Q3</accession>
<name>A0AAE4A2Q3_9ACTN</name>
<keyword evidence="6" id="KW-0547">Nucleotide-binding</keyword>
<evidence type="ECO:0000313" key="11">
    <source>
        <dbReference type="EMBL" id="MDR7328125.1"/>
    </source>
</evidence>
<comment type="caution">
    <text evidence="11">The sequence shown here is derived from an EMBL/GenBank/DDBJ whole genome shotgun (WGS) entry which is preliminary data.</text>
</comment>
<evidence type="ECO:0000259" key="10">
    <source>
        <dbReference type="SMART" id="SM00382"/>
    </source>
</evidence>
<feature type="domain" description="AAA+ ATPase" evidence="10">
    <location>
        <begin position="37"/>
        <end position="168"/>
    </location>
</feature>
<dbReference type="InterPro" id="IPR050388">
    <property type="entry name" value="ABC_Ni/Peptide_Import"/>
</dbReference>
<evidence type="ECO:0000256" key="5">
    <source>
        <dbReference type="ARBA" id="ARBA00022519"/>
    </source>
</evidence>
<dbReference type="GO" id="GO:0016887">
    <property type="term" value="F:ATP hydrolysis activity"/>
    <property type="evidence" value="ECO:0007669"/>
    <property type="project" value="InterPro"/>
</dbReference>
<evidence type="ECO:0000256" key="6">
    <source>
        <dbReference type="ARBA" id="ARBA00022741"/>
    </source>
</evidence>
<dbReference type="Gene3D" id="3.40.50.300">
    <property type="entry name" value="P-loop containing nucleotide triphosphate hydrolases"/>
    <property type="match status" value="2"/>
</dbReference>
<gene>
    <name evidence="11" type="ORF">J2S44_008375</name>
</gene>
<comment type="similarity">
    <text evidence="2">Belongs to the ABC transporter superfamily.</text>
</comment>
<keyword evidence="5" id="KW-0997">Cell inner membrane</keyword>
<dbReference type="PANTHER" id="PTHR43297">
    <property type="entry name" value="OLIGOPEPTIDE TRANSPORT ATP-BINDING PROTEIN APPD"/>
    <property type="match status" value="1"/>
</dbReference>
<keyword evidence="12" id="KW-1185">Reference proteome</keyword>
<dbReference type="GO" id="GO:0005886">
    <property type="term" value="C:plasma membrane"/>
    <property type="evidence" value="ECO:0007669"/>
    <property type="project" value="UniProtKB-SubCell"/>
</dbReference>
<evidence type="ECO:0000256" key="8">
    <source>
        <dbReference type="ARBA" id="ARBA00022967"/>
    </source>
</evidence>
<proteinExistence type="inferred from homology"/>
<reference evidence="11 12" key="1">
    <citation type="submission" date="2023-07" db="EMBL/GenBank/DDBJ databases">
        <title>Sequencing the genomes of 1000 actinobacteria strains.</title>
        <authorList>
            <person name="Klenk H.-P."/>
        </authorList>
    </citation>
    <scope>NUCLEOTIDE SEQUENCE [LARGE SCALE GENOMIC DNA]</scope>
    <source>
        <strain evidence="11 12">DSM 44711</strain>
    </source>
</reference>
<dbReference type="SMART" id="SM00382">
    <property type="entry name" value="AAA"/>
    <property type="match status" value="1"/>
</dbReference>
<dbReference type="EMBL" id="JAVDYC010000001">
    <property type="protein sequence ID" value="MDR7328125.1"/>
    <property type="molecule type" value="Genomic_DNA"/>
</dbReference>
<dbReference type="SUPFAM" id="SSF52540">
    <property type="entry name" value="P-loop containing nucleoside triphosphate hydrolases"/>
    <property type="match status" value="1"/>
</dbReference>
<keyword evidence="7" id="KW-0067">ATP-binding</keyword>